<organism evidence="1 2">
    <name type="scientific">Cellulophaga phage phi4:1_13</name>
    <dbReference type="NCBI Taxonomy" id="1747284"/>
    <lineage>
        <taxon>Viruses</taxon>
        <taxon>Duplodnaviria</taxon>
        <taxon>Heunggongvirae</taxon>
        <taxon>Uroviricota</taxon>
        <taxon>Caudoviricetes</taxon>
        <taxon>Lightbulbvirus</taxon>
        <taxon>Lightbulbvirus Cba41</taxon>
    </lineage>
</organism>
<gene>
    <name evidence="1" type="ORF">Phi4113_154</name>
</gene>
<dbReference type="EMBL" id="KT962245">
    <property type="protein sequence ID" value="ALO80163.1"/>
    <property type="molecule type" value="Genomic_RNA"/>
</dbReference>
<protein>
    <submittedName>
        <fullName evidence="1">Uncharacterized protein</fullName>
    </submittedName>
</protein>
<dbReference type="Proteomes" id="UP000229115">
    <property type="component" value="Segment"/>
</dbReference>
<evidence type="ECO:0000313" key="2">
    <source>
        <dbReference type="Proteomes" id="UP000229115"/>
    </source>
</evidence>
<reference evidence="1 2" key="1">
    <citation type="submission" date="2015-10" db="EMBL/GenBank/DDBJ databases">
        <title>Large-scale maps of variable infection efficiencies in aquatic Bacteriodetes phage-host model systems.</title>
        <authorList>
            <person name="Holmfeldt K."/>
            <person name="Solonenko N."/>
            <person name="Howard-Varona C."/>
            <person name="Moreno M."/>
            <person name="Malmstrom R.R."/>
            <person name="Blow M.J."/>
            <person name="Sullivan M.B."/>
        </authorList>
    </citation>
    <scope>NUCLEOTIDE SEQUENCE [LARGE SCALE GENOMIC DNA]</scope>
</reference>
<sequence>MLLKQGQKLEETVLLGKKNKSNMEILSIKEGLFKEIYEHQAFQELRITMDWDVDEAIYQQENYLFDWLPSYYIVFDLYIREIIQGRDPHRERVRVNLDIEDIRVYPKENNVKLELKYLDKDFIKQYICGILKTE</sequence>
<accession>A0A0S2MW82</accession>
<name>A0A0S2MW82_9CAUD</name>
<proteinExistence type="predicted"/>
<evidence type="ECO:0000313" key="1">
    <source>
        <dbReference type="EMBL" id="ALO80163.1"/>
    </source>
</evidence>